<protein>
    <submittedName>
        <fullName evidence="3">Uncharacterized protein</fullName>
    </submittedName>
</protein>
<keyword evidence="4" id="KW-1185">Reference proteome</keyword>
<keyword evidence="2" id="KW-0812">Transmembrane</keyword>
<feature type="region of interest" description="Disordered" evidence="1">
    <location>
        <begin position="203"/>
        <end position="236"/>
    </location>
</feature>
<feature type="compositionally biased region" description="Basic and acidic residues" evidence="1">
    <location>
        <begin position="204"/>
        <end position="214"/>
    </location>
</feature>
<dbReference type="EMBL" id="CDHK01000006">
    <property type="protein sequence ID" value="CEJ58961.1"/>
    <property type="molecule type" value="Genomic_DNA"/>
</dbReference>
<name>A0A0F7TT47_PENBI</name>
<sequence>MAFWVDWALWEQLSFVLALLIVFVFVYASCVHAFNTWMTGRYAEAESRQQDEEADLYPMLSRDDVPFGAKALERGVQVEGIWVSSHNTPHSGTLHPGTPSTDQPASHDLKKYPVRPPTPASSTAIKNSKNARKALPADTPTASSSEVDIPGAVYTPTTLSQSLSLPSSFNHHSESFVGDRKDIQKRASFHSRIWRAGGVFDNEPAARRPERDKSVSAQGGNVAVPHSPNEQHRASRISRVLRKRSSEEFRRKMSAIFNERIHMNAPSEGLEIDPMFRSNQDRHKRTSIVTQCRSWDN</sequence>
<evidence type="ECO:0000256" key="2">
    <source>
        <dbReference type="SAM" id="Phobius"/>
    </source>
</evidence>
<feature type="transmembrane region" description="Helical" evidence="2">
    <location>
        <begin position="12"/>
        <end position="34"/>
    </location>
</feature>
<dbReference type="OrthoDB" id="5426165at2759"/>
<keyword evidence="2" id="KW-0472">Membrane</keyword>
<reference evidence="4" key="1">
    <citation type="journal article" date="2015" name="Genome Announc.">
        <title>Draft genome sequence of the fungus Penicillium brasilianum MG11.</title>
        <authorList>
            <person name="Horn F."/>
            <person name="Linde J."/>
            <person name="Mattern D.J."/>
            <person name="Walther G."/>
            <person name="Guthke R."/>
            <person name="Brakhage A.A."/>
            <person name="Valiante V."/>
        </authorList>
    </citation>
    <scope>NUCLEOTIDE SEQUENCE [LARGE SCALE GENOMIC DNA]</scope>
    <source>
        <strain evidence="4">MG11</strain>
    </source>
</reference>
<gene>
    <name evidence="3" type="ORF">PMG11_07600</name>
</gene>
<evidence type="ECO:0000313" key="4">
    <source>
        <dbReference type="Proteomes" id="UP000042958"/>
    </source>
</evidence>
<dbReference type="STRING" id="104259.A0A0F7TT47"/>
<evidence type="ECO:0000313" key="3">
    <source>
        <dbReference type="EMBL" id="CEJ58961.1"/>
    </source>
</evidence>
<organism evidence="3 4">
    <name type="scientific">Penicillium brasilianum</name>
    <dbReference type="NCBI Taxonomy" id="104259"/>
    <lineage>
        <taxon>Eukaryota</taxon>
        <taxon>Fungi</taxon>
        <taxon>Dikarya</taxon>
        <taxon>Ascomycota</taxon>
        <taxon>Pezizomycotina</taxon>
        <taxon>Eurotiomycetes</taxon>
        <taxon>Eurotiomycetidae</taxon>
        <taxon>Eurotiales</taxon>
        <taxon>Aspergillaceae</taxon>
        <taxon>Penicillium</taxon>
    </lineage>
</organism>
<accession>A0A0F7TT47</accession>
<dbReference type="PANTHER" id="PTHR40623:SF2">
    <property type="entry name" value="INTEGRAL MEMBRANE PROTEIN"/>
    <property type="match status" value="1"/>
</dbReference>
<evidence type="ECO:0000256" key="1">
    <source>
        <dbReference type="SAM" id="MobiDB-lite"/>
    </source>
</evidence>
<feature type="region of interest" description="Disordered" evidence="1">
    <location>
        <begin position="87"/>
        <end position="149"/>
    </location>
</feature>
<keyword evidence="2" id="KW-1133">Transmembrane helix</keyword>
<dbReference type="Proteomes" id="UP000042958">
    <property type="component" value="Unassembled WGS sequence"/>
</dbReference>
<dbReference type="AlphaFoldDB" id="A0A0F7TT47"/>
<dbReference type="PANTHER" id="PTHR40623">
    <property type="entry name" value="INTEGRAL MEMBRANE PROTEIN"/>
    <property type="match status" value="1"/>
</dbReference>
<proteinExistence type="predicted"/>